<proteinExistence type="predicted"/>
<evidence type="ECO:0000313" key="3">
    <source>
        <dbReference type="Proteomes" id="UP000095544"/>
    </source>
</evidence>
<dbReference type="GeneID" id="93334909"/>
<name>A0A174N6Z4_9FIRM</name>
<accession>A0A174N6Z4</accession>
<dbReference type="GO" id="GO:0003700">
    <property type="term" value="F:DNA-binding transcription factor activity"/>
    <property type="evidence" value="ECO:0007669"/>
    <property type="project" value="InterPro"/>
</dbReference>
<dbReference type="OrthoDB" id="9795441at2"/>
<evidence type="ECO:0000313" key="2">
    <source>
        <dbReference type="EMBL" id="CUP42617.1"/>
    </source>
</evidence>
<dbReference type="GO" id="GO:0006950">
    <property type="term" value="P:response to stress"/>
    <property type="evidence" value="ECO:0007669"/>
    <property type="project" value="TreeGrafter"/>
</dbReference>
<sequence>MDLKTALDAFYYSTVLCDLRLMNKQFVDETLTYNSLLYLELIFSMKGKCTASRIANLLQVSKPAITLKINALIRQGLVLKVPDPDDRRQNILTVNEEAVLKYKVYRRQDNEAIARIQENFSEEEIQQFCRMLDIISTINYEEIDVK</sequence>
<dbReference type="InterPro" id="IPR036388">
    <property type="entry name" value="WH-like_DNA-bd_sf"/>
</dbReference>
<dbReference type="Gene3D" id="1.10.10.10">
    <property type="entry name" value="Winged helix-like DNA-binding domain superfamily/Winged helix DNA-binding domain"/>
    <property type="match status" value="1"/>
</dbReference>
<dbReference type="SMART" id="SM00347">
    <property type="entry name" value="HTH_MARR"/>
    <property type="match status" value="1"/>
</dbReference>
<protein>
    <submittedName>
        <fullName evidence="2">Homoprotocatechuate degradation operon regulator, HpaR</fullName>
    </submittedName>
</protein>
<feature type="domain" description="HTH marR-type" evidence="1">
    <location>
        <begin position="1"/>
        <end position="137"/>
    </location>
</feature>
<dbReference type="InterPro" id="IPR000835">
    <property type="entry name" value="HTH_MarR-typ"/>
</dbReference>
<dbReference type="PANTHER" id="PTHR33164:SF43">
    <property type="entry name" value="HTH-TYPE TRANSCRIPTIONAL REPRESSOR YETL"/>
    <property type="match status" value="1"/>
</dbReference>
<dbReference type="PANTHER" id="PTHR33164">
    <property type="entry name" value="TRANSCRIPTIONAL REGULATOR, MARR FAMILY"/>
    <property type="match status" value="1"/>
</dbReference>
<dbReference type="EMBL" id="CYZU01000105">
    <property type="protein sequence ID" value="CUP42617.1"/>
    <property type="molecule type" value="Genomic_DNA"/>
</dbReference>
<dbReference type="Pfam" id="PF01047">
    <property type="entry name" value="MarR"/>
    <property type="match status" value="1"/>
</dbReference>
<evidence type="ECO:0000259" key="1">
    <source>
        <dbReference type="PROSITE" id="PS50995"/>
    </source>
</evidence>
<dbReference type="InterPro" id="IPR036390">
    <property type="entry name" value="WH_DNA-bd_sf"/>
</dbReference>
<organism evidence="2 3">
    <name type="scientific">Faecalicatena contorta</name>
    <dbReference type="NCBI Taxonomy" id="39482"/>
    <lineage>
        <taxon>Bacteria</taxon>
        <taxon>Bacillati</taxon>
        <taxon>Bacillota</taxon>
        <taxon>Clostridia</taxon>
        <taxon>Lachnospirales</taxon>
        <taxon>Lachnospiraceae</taxon>
        <taxon>Faecalicatena</taxon>
    </lineage>
</organism>
<dbReference type="InterPro" id="IPR039422">
    <property type="entry name" value="MarR/SlyA-like"/>
</dbReference>
<reference evidence="2 3" key="1">
    <citation type="submission" date="2015-09" db="EMBL/GenBank/DDBJ databases">
        <authorList>
            <consortium name="Pathogen Informatics"/>
        </authorList>
    </citation>
    <scope>NUCLEOTIDE SEQUENCE [LARGE SCALE GENOMIC DNA]</scope>
    <source>
        <strain evidence="2 3">2789STDY5834876</strain>
    </source>
</reference>
<gene>
    <name evidence="2" type="ORF">ERS852491_05119</name>
</gene>
<dbReference type="Proteomes" id="UP000095544">
    <property type="component" value="Unassembled WGS sequence"/>
</dbReference>
<dbReference type="PROSITE" id="PS50995">
    <property type="entry name" value="HTH_MARR_2"/>
    <property type="match status" value="1"/>
</dbReference>
<dbReference type="SUPFAM" id="SSF46785">
    <property type="entry name" value="Winged helix' DNA-binding domain"/>
    <property type="match status" value="1"/>
</dbReference>
<dbReference type="AlphaFoldDB" id="A0A174N6Z4"/>
<dbReference type="RefSeq" id="WP_025656851.1">
    <property type="nucleotide sequence ID" value="NZ_BAAACT010000045.1"/>
</dbReference>
<dbReference type="STRING" id="39482.ERS852491_05119"/>